<keyword evidence="5" id="KW-0325">Glycoprotein</keyword>
<keyword evidence="1" id="KW-0645">Protease</keyword>
<dbReference type="InterPro" id="IPR009003">
    <property type="entry name" value="Peptidase_S1_PA"/>
</dbReference>
<dbReference type="PANTHER" id="PTHR24253">
    <property type="entry name" value="TRANSMEMBRANE PROTEASE SERINE"/>
    <property type="match status" value="1"/>
</dbReference>
<evidence type="ECO:0000256" key="2">
    <source>
        <dbReference type="ARBA" id="ARBA00022729"/>
    </source>
</evidence>
<dbReference type="CDD" id="cd00190">
    <property type="entry name" value="Tryp_SPc"/>
    <property type="match status" value="1"/>
</dbReference>
<evidence type="ECO:0000256" key="3">
    <source>
        <dbReference type="ARBA" id="ARBA00022801"/>
    </source>
</evidence>
<proteinExistence type="predicted"/>
<dbReference type="InterPro" id="IPR018114">
    <property type="entry name" value="TRYPSIN_HIS"/>
</dbReference>
<dbReference type="SUPFAM" id="SSF50494">
    <property type="entry name" value="Trypsin-like serine proteases"/>
    <property type="match status" value="1"/>
</dbReference>
<dbReference type="Pfam" id="PF00089">
    <property type="entry name" value="Trypsin"/>
    <property type="match status" value="1"/>
</dbReference>
<dbReference type="InterPro" id="IPR043504">
    <property type="entry name" value="Peptidase_S1_PA_chymotrypsin"/>
</dbReference>
<gene>
    <name evidence="8" type="ORF">SPARVUS_LOCUS2001871</name>
</gene>
<dbReference type="SMART" id="SM00020">
    <property type="entry name" value="Tryp_SPc"/>
    <property type="match status" value="1"/>
</dbReference>
<dbReference type="InterPro" id="IPR001314">
    <property type="entry name" value="Peptidase_S1A"/>
</dbReference>
<dbReference type="PROSITE" id="PS50240">
    <property type="entry name" value="TRYPSIN_DOM"/>
    <property type="match status" value="1"/>
</dbReference>
<keyword evidence="3" id="KW-0378">Hydrolase</keyword>
<reference evidence="8" key="1">
    <citation type="submission" date="2023-05" db="EMBL/GenBank/DDBJ databases">
        <authorList>
            <person name="Stuckert A."/>
        </authorList>
    </citation>
    <scope>NUCLEOTIDE SEQUENCE</scope>
</reference>
<dbReference type="PRINTS" id="PR00722">
    <property type="entry name" value="CHYMOTRYPSIN"/>
</dbReference>
<accession>A0ABN9B0R3</accession>
<evidence type="ECO:0000313" key="8">
    <source>
        <dbReference type="EMBL" id="CAI9541891.1"/>
    </source>
</evidence>
<evidence type="ECO:0000259" key="7">
    <source>
        <dbReference type="PROSITE" id="PS50240"/>
    </source>
</evidence>
<sequence length="474" mass="50739">SRIVGGTDASATAWPWQISLQHSGSHRCGGSLISPEWVLTAAHCFTRPLQPSNYNVHLGMYRLGEISSQTVVVNVKTIITNPNYKGTGDIGDIALVQLDTPVNYTQYIMPICLPSSTTTFPCGMECWVTGWGTTWSPPFNGALQEVMTPLIDLNTCQTMYSNTGSTEKIKYDQICSGYKDGQKDSCKGDGGGPLVCKVHGIWYQVGIVSFGVGCANPNFPGVNTLVTAYQTWISSYLQVTFNDVPDIPIPTRTCGGNLIDTGYTDSTTHRASIAYTETNVPVQTNEESTAYTKTNIAVPTNEESTSYAKTNVAIPTNEECTSCTITNVPLPTNEQSTVYTKTDVPGPTTEGSTAYTETNVPGPTNEGSTAYTETNGPGPTNEGSTAYTETNVPGSTNEGSTAYTKTNVPEPTNEGSTVYTNTDVPVPTNIGSTAYTKTNVPVPKTTSKGISITSSLSHHRWMILVPTTLLLTLI</sequence>
<dbReference type="Gene3D" id="2.40.10.10">
    <property type="entry name" value="Trypsin-like serine proteases"/>
    <property type="match status" value="1"/>
</dbReference>
<keyword evidence="9" id="KW-1185">Reference proteome</keyword>
<dbReference type="InterPro" id="IPR001254">
    <property type="entry name" value="Trypsin_dom"/>
</dbReference>
<keyword evidence="2" id="KW-0732">Signal</keyword>
<dbReference type="PROSITE" id="PS00134">
    <property type="entry name" value="TRYPSIN_HIS"/>
    <property type="match status" value="1"/>
</dbReference>
<feature type="region of interest" description="Disordered" evidence="6">
    <location>
        <begin position="337"/>
        <end position="424"/>
    </location>
</feature>
<feature type="domain" description="Peptidase S1" evidence="7">
    <location>
        <begin position="3"/>
        <end position="238"/>
    </location>
</feature>
<dbReference type="EMBL" id="CATNWA010002062">
    <property type="protein sequence ID" value="CAI9541891.1"/>
    <property type="molecule type" value="Genomic_DNA"/>
</dbReference>
<dbReference type="Proteomes" id="UP001162483">
    <property type="component" value="Unassembled WGS sequence"/>
</dbReference>
<protein>
    <recommendedName>
        <fullName evidence="7">Peptidase S1 domain-containing protein</fullName>
    </recommendedName>
</protein>
<feature type="compositionally biased region" description="Polar residues" evidence="6">
    <location>
        <begin position="349"/>
        <end position="424"/>
    </location>
</feature>
<evidence type="ECO:0000256" key="4">
    <source>
        <dbReference type="ARBA" id="ARBA00023157"/>
    </source>
</evidence>
<comment type="caution">
    <text evidence="8">The sequence shown here is derived from an EMBL/GenBank/DDBJ whole genome shotgun (WGS) entry which is preliminary data.</text>
</comment>
<organism evidence="8 9">
    <name type="scientific">Staurois parvus</name>
    <dbReference type="NCBI Taxonomy" id="386267"/>
    <lineage>
        <taxon>Eukaryota</taxon>
        <taxon>Metazoa</taxon>
        <taxon>Chordata</taxon>
        <taxon>Craniata</taxon>
        <taxon>Vertebrata</taxon>
        <taxon>Euteleostomi</taxon>
        <taxon>Amphibia</taxon>
        <taxon>Batrachia</taxon>
        <taxon>Anura</taxon>
        <taxon>Neobatrachia</taxon>
        <taxon>Ranoidea</taxon>
        <taxon>Ranidae</taxon>
        <taxon>Staurois</taxon>
    </lineage>
</organism>
<evidence type="ECO:0000256" key="5">
    <source>
        <dbReference type="ARBA" id="ARBA00023180"/>
    </source>
</evidence>
<dbReference type="PANTHER" id="PTHR24253:SF159">
    <property type="entry name" value="SERINE PROTEASE 42"/>
    <property type="match status" value="1"/>
</dbReference>
<keyword evidence="4" id="KW-1015">Disulfide bond</keyword>
<name>A0ABN9B0R3_9NEOB</name>
<feature type="non-terminal residue" evidence="8">
    <location>
        <position position="1"/>
    </location>
</feature>
<evidence type="ECO:0000256" key="1">
    <source>
        <dbReference type="ARBA" id="ARBA00022670"/>
    </source>
</evidence>
<evidence type="ECO:0000256" key="6">
    <source>
        <dbReference type="SAM" id="MobiDB-lite"/>
    </source>
</evidence>
<evidence type="ECO:0000313" key="9">
    <source>
        <dbReference type="Proteomes" id="UP001162483"/>
    </source>
</evidence>